<dbReference type="EMBL" id="JBGBPY010000001">
    <property type="protein sequence ID" value="MEY2181454.1"/>
    <property type="molecule type" value="Genomic_DNA"/>
</dbReference>
<evidence type="ECO:0000259" key="1">
    <source>
        <dbReference type="PROSITE" id="PS50835"/>
    </source>
</evidence>
<organism evidence="2 3">
    <name type="scientific">Rhodanobacter humi</name>
    <dbReference type="NCBI Taxonomy" id="1888173"/>
    <lineage>
        <taxon>Bacteria</taxon>
        <taxon>Pseudomonadati</taxon>
        <taxon>Pseudomonadota</taxon>
        <taxon>Gammaproteobacteria</taxon>
        <taxon>Lysobacterales</taxon>
        <taxon>Rhodanobacteraceae</taxon>
        <taxon>Rhodanobacter</taxon>
    </lineage>
</organism>
<reference evidence="2 3" key="1">
    <citation type="submission" date="2024-07" db="EMBL/GenBank/DDBJ databases">
        <title>Molecular mechanisms and environmental adaptations of flagellar loss and biofilm growth of Rhodanobacter under environmental stress.</title>
        <authorList>
            <person name="Chen M."/>
        </authorList>
    </citation>
    <scope>NUCLEOTIDE SEQUENCE [LARGE SCALE GENOMIC DNA]</scope>
    <source>
        <strain evidence="2 3">RS22</strain>
    </source>
</reference>
<dbReference type="InterPro" id="IPR007110">
    <property type="entry name" value="Ig-like_dom"/>
</dbReference>
<accession>A0ABV4AM23</accession>
<evidence type="ECO:0000313" key="3">
    <source>
        <dbReference type="Proteomes" id="UP001562159"/>
    </source>
</evidence>
<evidence type="ECO:0000313" key="2">
    <source>
        <dbReference type="EMBL" id="MEY2181454.1"/>
    </source>
</evidence>
<name>A0ABV4AM23_9GAMM</name>
<dbReference type="SUPFAM" id="SSF53474">
    <property type="entry name" value="alpha/beta-Hydrolases"/>
    <property type="match status" value="1"/>
</dbReference>
<dbReference type="Proteomes" id="UP001562159">
    <property type="component" value="Unassembled WGS sequence"/>
</dbReference>
<keyword evidence="2" id="KW-0378">Hydrolase</keyword>
<dbReference type="GO" id="GO:0016787">
    <property type="term" value="F:hydrolase activity"/>
    <property type="evidence" value="ECO:0007669"/>
    <property type="project" value="UniProtKB-KW"/>
</dbReference>
<dbReference type="InterPro" id="IPR029058">
    <property type="entry name" value="AB_hydrolase_fold"/>
</dbReference>
<feature type="domain" description="Ig-like" evidence="1">
    <location>
        <begin position="10"/>
        <end position="40"/>
    </location>
</feature>
<dbReference type="InterPro" id="IPR022742">
    <property type="entry name" value="Hydrolase_4"/>
</dbReference>
<sequence>MSTITTTSEPTVLPLAMTDGARAELLCVAPDGVPRAAVYWVPAMGVPAKHYLPLAAALAARGVAVALHEWRGIGSSSLRAGRRSDWGYRELLEIDLPAGLAAMRARWPQARPWLGGHSLGGQLACLYAALHPDEVTGLALVASGAPYWRRFRRGAVIGLAYALAPVLATLLGHLPGRRIGFGGNEARGVAADWARSGRTGRYAAAGMDTDFEQHLAALERPVLALRLRDDWLGQAASLDWLLGKMPHAPRRHELVLPDELAGQPADHFGWMKAPAAVAARLADWIAAHDAALVAPARPAP</sequence>
<dbReference type="Pfam" id="PF12146">
    <property type="entry name" value="Hydrolase_4"/>
    <property type="match status" value="1"/>
</dbReference>
<gene>
    <name evidence="2" type="ORF">AB7878_03410</name>
</gene>
<dbReference type="InterPro" id="IPR017208">
    <property type="entry name" value="UCP037442_abhydr"/>
</dbReference>
<keyword evidence="3" id="KW-1185">Reference proteome</keyword>
<dbReference type="PROSITE" id="PS50835">
    <property type="entry name" value="IG_LIKE"/>
    <property type="match status" value="1"/>
</dbReference>
<dbReference type="Gene3D" id="3.40.50.1820">
    <property type="entry name" value="alpha/beta hydrolase"/>
    <property type="match status" value="1"/>
</dbReference>
<dbReference type="PIRSF" id="PIRSF037442">
    <property type="entry name" value="UCP037442_abhydr"/>
    <property type="match status" value="1"/>
</dbReference>
<protein>
    <submittedName>
        <fullName evidence="2">Alpha/beta fold hydrolase</fullName>
    </submittedName>
</protein>
<comment type="caution">
    <text evidence="2">The sequence shown here is derived from an EMBL/GenBank/DDBJ whole genome shotgun (WGS) entry which is preliminary data.</text>
</comment>
<proteinExistence type="predicted"/>